<sequence length="247" mass="26542">MMYHMKMSTVHKRQLASTIGCPGTRPRKYCMVVKVASTMPSNISSKTAPAVDAALRQRTGNFMKFSATAVDFYRVMARLEAASSLPPENLLGLSTAAPVLPAPQSKPWSGILGGIFGGSSSSKQEHIETPDTTSDLDNESPLSHAVVMFTATWCGPCSVVYRELKLAAGRLQGRPPTAIIVVDVEEEKELASQLGIKALPTLLYLSADESRGPIFSQGPVSASFILDALDRAASFGGRDVKAKWRKL</sequence>
<evidence type="ECO:0000256" key="4">
    <source>
        <dbReference type="ARBA" id="ARBA00022640"/>
    </source>
</evidence>
<proteinExistence type="inferred from homology"/>
<evidence type="ECO:0000256" key="6">
    <source>
        <dbReference type="ARBA" id="ARBA00022982"/>
    </source>
</evidence>
<evidence type="ECO:0000256" key="2">
    <source>
        <dbReference type="ARBA" id="ARBA00022448"/>
    </source>
</evidence>
<keyword evidence="9" id="KW-0676">Redox-active center</keyword>
<comment type="caution">
    <text evidence="11">The sequence shown here is derived from an EMBL/GenBank/DDBJ whole genome shotgun (WGS) entry which is preliminary data.</text>
</comment>
<keyword evidence="3" id="KW-0150">Chloroplast</keyword>
<dbReference type="GO" id="GO:0009507">
    <property type="term" value="C:chloroplast"/>
    <property type="evidence" value="ECO:0007669"/>
    <property type="project" value="UniProtKB-SubCell"/>
</dbReference>
<keyword evidence="12" id="KW-1185">Reference proteome</keyword>
<name>A0A8J4FTD6_9CHLO</name>
<evidence type="ECO:0000256" key="5">
    <source>
        <dbReference type="ARBA" id="ARBA00022946"/>
    </source>
</evidence>
<keyword evidence="8" id="KW-1015">Disulfide bond</keyword>
<evidence type="ECO:0000313" key="12">
    <source>
        <dbReference type="Proteomes" id="UP000747110"/>
    </source>
</evidence>
<evidence type="ECO:0000313" key="11">
    <source>
        <dbReference type="EMBL" id="GIL88160.1"/>
    </source>
</evidence>
<organism evidence="11 12">
    <name type="scientific">Volvox reticuliferus</name>
    <dbReference type="NCBI Taxonomy" id="1737510"/>
    <lineage>
        <taxon>Eukaryota</taxon>
        <taxon>Viridiplantae</taxon>
        <taxon>Chlorophyta</taxon>
        <taxon>core chlorophytes</taxon>
        <taxon>Chlorophyceae</taxon>
        <taxon>CS clade</taxon>
        <taxon>Chlamydomonadales</taxon>
        <taxon>Volvocaceae</taxon>
        <taxon>Volvox</taxon>
    </lineage>
</organism>
<comment type="subcellular location">
    <subcellularLocation>
        <location evidence="1">Plastid</location>
        <location evidence="1">Chloroplast</location>
    </subcellularLocation>
</comment>
<evidence type="ECO:0000256" key="8">
    <source>
        <dbReference type="ARBA" id="ARBA00023157"/>
    </source>
</evidence>
<dbReference type="Proteomes" id="UP000747110">
    <property type="component" value="Unassembled WGS sequence"/>
</dbReference>
<reference evidence="11" key="1">
    <citation type="journal article" date="2021" name="Proc. Natl. Acad. Sci. U.S.A.">
        <title>Three genomes in the algal genus Volvox reveal the fate of a haploid sex-determining region after a transition to homothallism.</title>
        <authorList>
            <person name="Yamamoto K."/>
            <person name="Hamaji T."/>
            <person name="Kawai-Toyooka H."/>
            <person name="Matsuzaki R."/>
            <person name="Takahashi F."/>
            <person name="Nishimura Y."/>
            <person name="Kawachi M."/>
            <person name="Noguchi H."/>
            <person name="Minakuchi Y."/>
            <person name="Umen J.G."/>
            <person name="Toyoda A."/>
            <person name="Nozaki H."/>
        </authorList>
    </citation>
    <scope>NUCLEOTIDE SEQUENCE</scope>
    <source>
        <strain evidence="11">NIES-3786</strain>
    </source>
</reference>
<keyword evidence="2" id="KW-0813">Transport</keyword>
<dbReference type="GO" id="GO:0015035">
    <property type="term" value="F:protein-disulfide reductase activity"/>
    <property type="evidence" value="ECO:0007669"/>
    <property type="project" value="InterPro"/>
</dbReference>
<keyword evidence="7" id="KW-0560">Oxidoreductase</keyword>
<dbReference type="CDD" id="cd02947">
    <property type="entry name" value="TRX_family"/>
    <property type="match status" value="1"/>
</dbReference>
<dbReference type="SUPFAM" id="SSF52833">
    <property type="entry name" value="Thioredoxin-like"/>
    <property type="match status" value="1"/>
</dbReference>
<dbReference type="PANTHER" id="PTHR47834">
    <property type="entry name" value="THIOREDOXIN-LIKE PROTEIN CITRX, CHLOROPLASTIC"/>
    <property type="match status" value="1"/>
</dbReference>
<dbReference type="OrthoDB" id="10263751at2759"/>
<dbReference type="InterPro" id="IPR013766">
    <property type="entry name" value="Thioredoxin_domain"/>
</dbReference>
<evidence type="ECO:0000256" key="10">
    <source>
        <dbReference type="ARBA" id="ARBA00024039"/>
    </source>
</evidence>
<protein>
    <submittedName>
        <fullName evidence="11">Uncharacterized protein</fullName>
    </submittedName>
</protein>
<dbReference type="PROSITE" id="PS51352">
    <property type="entry name" value="THIOREDOXIN_2"/>
    <property type="match status" value="1"/>
</dbReference>
<gene>
    <name evidence="11" type="ORF">Vretifemale_16269</name>
</gene>
<dbReference type="GO" id="GO:0045454">
    <property type="term" value="P:cell redox homeostasis"/>
    <property type="evidence" value="ECO:0007669"/>
    <property type="project" value="InterPro"/>
</dbReference>
<accession>A0A8J4FTD6</accession>
<evidence type="ECO:0000256" key="3">
    <source>
        <dbReference type="ARBA" id="ARBA00022528"/>
    </source>
</evidence>
<dbReference type="InterPro" id="IPR044182">
    <property type="entry name" value="CITRX"/>
</dbReference>
<dbReference type="Gene3D" id="3.40.30.10">
    <property type="entry name" value="Glutaredoxin"/>
    <property type="match status" value="1"/>
</dbReference>
<dbReference type="InterPro" id="IPR017937">
    <property type="entry name" value="Thioredoxin_CS"/>
</dbReference>
<keyword evidence="6" id="KW-0249">Electron transport</keyword>
<keyword evidence="5" id="KW-0809">Transit peptide</keyword>
<comment type="similarity">
    <text evidence="10">Belongs to the thioredoxin family. Plant CITRX-type subfamily.</text>
</comment>
<evidence type="ECO:0000256" key="7">
    <source>
        <dbReference type="ARBA" id="ARBA00023002"/>
    </source>
</evidence>
<keyword evidence="4" id="KW-0934">Plastid</keyword>
<dbReference type="InterPro" id="IPR036249">
    <property type="entry name" value="Thioredoxin-like_sf"/>
</dbReference>
<dbReference type="PANTHER" id="PTHR47834:SF2">
    <property type="entry name" value="THIOREDOXIN-LIKE PROTEIN CITRX, CHLOROPLASTIC"/>
    <property type="match status" value="1"/>
</dbReference>
<dbReference type="AlphaFoldDB" id="A0A8J4FTD6"/>
<dbReference type="Pfam" id="PF00085">
    <property type="entry name" value="Thioredoxin"/>
    <property type="match status" value="1"/>
</dbReference>
<evidence type="ECO:0000256" key="1">
    <source>
        <dbReference type="ARBA" id="ARBA00004229"/>
    </source>
</evidence>
<dbReference type="PROSITE" id="PS00194">
    <property type="entry name" value="THIOREDOXIN_1"/>
    <property type="match status" value="1"/>
</dbReference>
<evidence type="ECO:0000256" key="9">
    <source>
        <dbReference type="ARBA" id="ARBA00023284"/>
    </source>
</evidence>
<dbReference type="EMBL" id="BNCP01000043">
    <property type="protein sequence ID" value="GIL88160.1"/>
    <property type="molecule type" value="Genomic_DNA"/>
</dbReference>